<sequence length="54" mass="6442">MLLDREAGFIELWCMEMEKNHKEIKNNKKNHCLDIRSPMKAVQMLNRVEILSVI</sequence>
<dbReference type="AlphaFoldDB" id="A0A336N365"/>
<proteinExistence type="predicted"/>
<reference evidence="1" key="1">
    <citation type="submission" date="2018-07" db="EMBL/GenBank/DDBJ databases">
        <authorList>
            <person name="Quirk P.G."/>
            <person name="Krulwich T.A."/>
        </authorList>
    </citation>
    <scope>NUCLEOTIDE SEQUENCE</scope>
</reference>
<organism evidence="1">
    <name type="scientific">Culicoides sonorensis</name>
    <name type="common">Biting midge</name>
    <dbReference type="NCBI Taxonomy" id="179676"/>
    <lineage>
        <taxon>Eukaryota</taxon>
        <taxon>Metazoa</taxon>
        <taxon>Ecdysozoa</taxon>
        <taxon>Arthropoda</taxon>
        <taxon>Hexapoda</taxon>
        <taxon>Insecta</taxon>
        <taxon>Pterygota</taxon>
        <taxon>Neoptera</taxon>
        <taxon>Endopterygota</taxon>
        <taxon>Diptera</taxon>
        <taxon>Nematocera</taxon>
        <taxon>Chironomoidea</taxon>
        <taxon>Ceratopogonidae</taxon>
        <taxon>Ceratopogoninae</taxon>
        <taxon>Culicoides</taxon>
        <taxon>Monoculicoides</taxon>
    </lineage>
</organism>
<evidence type="ECO:0000313" key="1">
    <source>
        <dbReference type="EMBL" id="SSX35493.1"/>
    </source>
</evidence>
<gene>
    <name evidence="1" type="primary">CSON010072</name>
</gene>
<dbReference type="EMBL" id="UFQT01004082">
    <property type="protein sequence ID" value="SSX35493.1"/>
    <property type="molecule type" value="Genomic_DNA"/>
</dbReference>
<protein>
    <submittedName>
        <fullName evidence="1">CSON010072 protein</fullName>
    </submittedName>
</protein>
<name>A0A336N365_CULSO</name>
<accession>A0A336N365</accession>
<dbReference type="VEuPathDB" id="VectorBase:CSON010072"/>